<evidence type="ECO:0000313" key="2">
    <source>
        <dbReference type="EMBL" id="SEU26516.1"/>
    </source>
</evidence>
<dbReference type="OrthoDB" id="5381975at2"/>
<evidence type="ECO:0000313" key="4">
    <source>
        <dbReference type="Proteomes" id="UP000321514"/>
    </source>
</evidence>
<dbReference type="EMBL" id="BJXR01000036">
    <property type="protein sequence ID" value="GEN09823.1"/>
    <property type="molecule type" value="Genomic_DNA"/>
</dbReference>
<reference evidence="2 3" key="1">
    <citation type="submission" date="2016-10" db="EMBL/GenBank/DDBJ databases">
        <authorList>
            <person name="Varghese N."/>
            <person name="Submissions S."/>
        </authorList>
    </citation>
    <scope>NUCLEOTIDE SEQUENCE [LARGE SCALE GENOMIC DNA]</scope>
    <source>
        <strain evidence="2 3">DSM 16525</strain>
    </source>
</reference>
<name>A0A511T882_MYXFU</name>
<evidence type="ECO:0000313" key="3">
    <source>
        <dbReference type="Proteomes" id="UP000183760"/>
    </source>
</evidence>
<dbReference type="Proteomes" id="UP000321514">
    <property type="component" value="Unassembled WGS sequence"/>
</dbReference>
<accession>A0A511T882</accession>
<sequence>MTVEWTLRRGRSSWLTGLVLLGLTPGIAHAAEYVDSPYRDRRSFSLILGPGLSYTELIGDSDADVVKGLDAQLDLGASLSVGYGGDEVFVLIRGSLRGPDLSVVGGFRSVFGMEAWQSFVDLGAVVRPFSGPWVGPRVAFGLRHTFSERLAVYGGLGLTLGFGSGLRADAEGFTGVQWIFPVSGSE</sequence>
<dbReference type="RefSeq" id="WP_143097275.1">
    <property type="nucleotide sequence ID" value="NZ_BJXR01000036.1"/>
</dbReference>
<dbReference type="EMBL" id="FOIB01000007">
    <property type="protein sequence ID" value="SEU26516.1"/>
    <property type="molecule type" value="Genomic_DNA"/>
</dbReference>
<proteinExistence type="predicted"/>
<gene>
    <name evidence="1" type="ORF">MFU01_48600</name>
    <name evidence="2" type="ORF">SAMN05443572_107271</name>
</gene>
<dbReference type="Proteomes" id="UP000183760">
    <property type="component" value="Unassembled WGS sequence"/>
</dbReference>
<comment type="caution">
    <text evidence="1">The sequence shown here is derived from an EMBL/GenBank/DDBJ whole genome shotgun (WGS) entry which is preliminary data.</text>
</comment>
<keyword evidence="3" id="KW-1185">Reference proteome</keyword>
<evidence type="ECO:0000313" key="1">
    <source>
        <dbReference type="EMBL" id="GEN09823.1"/>
    </source>
</evidence>
<dbReference type="AlphaFoldDB" id="A0A511T882"/>
<protein>
    <recommendedName>
        <fullName evidence="5">Outer membrane protein beta-barrel domain-containing protein</fullName>
    </recommendedName>
</protein>
<evidence type="ECO:0008006" key="5">
    <source>
        <dbReference type="Google" id="ProtNLM"/>
    </source>
</evidence>
<organism evidence="1 4">
    <name type="scientific">Myxococcus fulvus</name>
    <dbReference type="NCBI Taxonomy" id="33"/>
    <lineage>
        <taxon>Bacteria</taxon>
        <taxon>Pseudomonadati</taxon>
        <taxon>Myxococcota</taxon>
        <taxon>Myxococcia</taxon>
        <taxon>Myxococcales</taxon>
        <taxon>Cystobacterineae</taxon>
        <taxon>Myxococcaceae</taxon>
        <taxon>Myxococcus</taxon>
    </lineage>
</organism>
<dbReference type="STRING" id="1334629.MFUL124B02_20785"/>
<reference evidence="1 4" key="2">
    <citation type="submission" date="2019-07" db="EMBL/GenBank/DDBJ databases">
        <title>Whole genome shotgun sequence of Myxococcus fulvus NBRC 100333.</title>
        <authorList>
            <person name="Hosoyama A."/>
            <person name="Uohara A."/>
            <person name="Ohji S."/>
            <person name="Ichikawa N."/>
        </authorList>
    </citation>
    <scope>NUCLEOTIDE SEQUENCE [LARGE SCALE GENOMIC DNA]</scope>
    <source>
        <strain evidence="1 4">NBRC 100333</strain>
    </source>
</reference>